<dbReference type="Proteomes" id="UP000199636">
    <property type="component" value="Unassembled WGS sequence"/>
</dbReference>
<evidence type="ECO:0000313" key="4">
    <source>
        <dbReference type="EMBL" id="SDH84220.1"/>
    </source>
</evidence>
<name>A0A1G8FQ30_9PSED</name>
<accession>A0A1G8FQ30</accession>
<dbReference type="Gene3D" id="1.20.58.300">
    <property type="entry name" value="FlgN-like"/>
    <property type="match status" value="1"/>
</dbReference>
<keyword evidence="4" id="KW-0969">Cilium</keyword>
<organism evidence="4 5">
    <name type="scientific">Pseudomonas panipatensis</name>
    <dbReference type="NCBI Taxonomy" id="428992"/>
    <lineage>
        <taxon>Bacteria</taxon>
        <taxon>Pseudomonadati</taxon>
        <taxon>Pseudomonadota</taxon>
        <taxon>Gammaproteobacteria</taxon>
        <taxon>Pseudomonadales</taxon>
        <taxon>Pseudomonadaceae</taxon>
        <taxon>Pseudomonas</taxon>
    </lineage>
</organism>
<evidence type="ECO:0000313" key="5">
    <source>
        <dbReference type="Proteomes" id="UP000199636"/>
    </source>
</evidence>
<gene>
    <name evidence="4" type="ORF">SAMN05216272_103381</name>
</gene>
<dbReference type="SUPFAM" id="SSF140566">
    <property type="entry name" value="FlgN-like"/>
    <property type="match status" value="1"/>
</dbReference>
<comment type="similarity">
    <text evidence="2">Belongs to the FlgN family.</text>
</comment>
<dbReference type="GO" id="GO:0044780">
    <property type="term" value="P:bacterial-type flagellum assembly"/>
    <property type="evidence" value="ECO:0007669"/>
    <property type="project" value="InterPro"/>
</dbReference>
<keyword evidence="4" id="KW-0966">Cell projection</keyword>
<dbReference type="OrthoDB" id="5600584at2"/>
<dbReference type="STRING" id="428992.SAMN05216272_103381"/>
<sequence>MSERRARLLQLVESDIRLDRVDYVYLRGSLLDLHEQLMARDSDAIARSNQRIVELVDGLRQRAERRGKVLQAFALENDRGGMQRLLQGFPGASREALQRDWQALAGQVEECRQLNERNGRLLAMQSEILDQLLAEQAGHGVYTPEY</sequence>
<dbReference type="InterPro" id="IPR007809">
    <property type="entry name" value="FlgN-like"/>
</dbReference>
<keyword evidence="5" id="KW-1185">Reference proteome</keyword>
<dbReference type="RefSeq" id="WP_090262352.1">
    <property type="nucleotide sequence ID" value="NZ_FNDS01000003.1"/>
</dbReference>
<evidence type="ECO:0000256" key="3">
    <source>
        <dbReference type="ARBA" id="ARBA00022795"/>
    </source>
</evidence>
<dbReference type="AlphaFoldDB" id="A0A1G8FQ30"/>
<dbReference type="InterPro" id="IPR036679">
    <property type="entry name" value="FlgN-like_sf"/>
</dbReference>
<keyword evidence="4" id="KW-0282">Flagellum</keyword>
<comment type="function">
    <text evidence="1">Required for the efficient initiation of filament assembly.</text>
</comment>
<keyword evidence="3" id="KW-1005">Bacterial flagellum biogenesis</keyword>
<reference evidence="5" key="1">
    <citation type="submission" date="2016-10" db="EMBL/GenBank/DDBJ databases">
        <authorList>
            <person name="Varghese N."/>
            <person name="Submissions S."/>
        </authorList>
    </citation>
    <scope>NUCLEOTIDE SEQUENCE [LARGE SCALE GENOMIC DNA]</scope>
    <source>
        <strain evidence="5">CCM 7469</strain>
    </source>
</reference>
<dbReference type="Pfam" id="PF05130">
    <property type="entry name" value="FlgN"/>
    <property type="match status" value="1"/>
</dbReference>
<evidence type="ECO:0000256" key="2">
    <source>
        <dbReference type="ARBA" id="ARBA00007703"/>
    </source>
</evidence>
<protein>
    <submittedName>
        <fullName evidence="4">Flagella synthesis protein FlgN</fullName>
    </submittedName>
</protein>
<evidence type="ECO:0000256" key="1">
    <source>
        <dbReference type="ARBA" id="ARBA00002397"/>
    </source>
</evidence>
<dbReference type="EMBL" id="FNDS01000003">
    <property type="protein sequence ID" value="SDH84220.1"/>
    <property type="molecule type" value="Genomic_DNA"/>
</dbReference>
<proteinExistence type="inferred from homology"/>